<dbReference type="EMBL" id="JACHOV010000004">
    <property type="protein sequence ID" value="MBB4640953.1"/>
    <property type="molecule type" value="Genomic_DNA"/>
</dbReference>
<dbReference type="Proteomes" id="UP000575068">
    <property type="component" value="Unassembled WGS sequence"/>
</dbReference>
<keyword evidence="2" id="KW-1133">Transmembrane helix</keyword>
<keyword evidence="1" id="KW-0175">Coiled coil</keyword>
<comment type="caution">
    <text evidence="3">The sequence shown here is derived from an EMBL/GenBank/DDBJ whole genome shotgun (WGS) entry which is preliminary data.</text>
</comment>
<dbReference type="RefSeq" id="WP_246414653.1">
    <property type="nucleotide sequence ID" value="NZ_JACHOV010000004.1"/>
</dbReference>
<evidence type="ECO:0000256" key="2">
    <source>
        <dbReference type="SAM" id="Phobius"/>
    </source>
</evidence>
<evidence type="ECO:0000313" key="4">
    <source>
        <dbReference type="Proteomes" id="UP000575068"/>
    </source>
</evidence>
<feature type="transmembrane region" description="Helical" evidence="2">
    <location>
        <begin position="35"/>
        <end position="54"/>
    </location>
</feature>
<name>A0A840HSQ0_9SPHN</name>
<evidence type="ECO:0000313" key="3">
    <source>
        <dbReference type="EMBL" id="MBB4640953.1"/>
    </source>
</evidence>
<dbReference type="AlphaFoldDB" id="A0A840HSQ0"/>
<reference evidence="3 4" key="1">
    <citation type="submission" date="2020-08" db="EMBL/GenBank/DDBJ databases">
        <title>Genomic Encyclopedia of Type Strains, Phase IV (KMG-IV): sequencing the most valuable type-strain genomes for metagenomic binning, comparative biology and taxonomic classification.</title>
        <authorList>
            <person name="Goeker M."/>
        </authorList>
    </citation>
    <scope>NUCLEOTIDE SEQUENCE [LARGE SCALE GENOMIC DNA]</scope>
    <source>
        <strain evidence="3 4">DSM 7465</strain>
    </source>
</reference>
<gene>
    <name evidence="3" type="ORF">HNQ99_001257</name>
</gene>
<sequence length="158" mass="17920">MSYLADMAIFPRPVSPKRAWVDLRDYLAEGRRHKLLLLALALAMTWVIIWGFLLDSKTNTAPGKQIIYIENWTGDRTDADIIAQQKIDLLKREAAIKRKQQDFRKVADQFGIDWRKEAAIGDRREKEAVAALMKRLDKMEAEAKAKAAEKAGKSGAAH</sequence>
<evidence type="ECO:0000256" key="1">
    <source>
        <dbReference type="SAM" id="Coils"/>
    </source>
</evidence>
<accession>A0A840HSQ0</accession>
<keyword evidence="4" id="KW-1185">Reference proteome</keyword>
<proteinExistence type="predicted"/>
<protein>
    <submittedName>
        <fullName evidence="3">Uncharacterized protein</fullName>
    </submittedName>
</protein>
<organism evidence="3 4">
    <name type="scientific">Rhizorhapis suberifaciens</name>
    <name type="common">corky root of lettuce</name>
    <dbReference type="NCBI Taxonomy" id="13656"/>
    <lineage>
        <taxon>Bacteria</taxon>
        <taxon>Pseudomonadati</taxon>
        <taxon>Pseudomonadota</taxon>
        <taxon>Alphaproteobacteria</taxon>
        <taxon>Sphingomonadales</taxon>
        <taxon>Sphingomonadaceae</taxon>
        <taxon>Rhizorhapis</taxon>
    </lineage>
</organism>
<feature type="coiled-coil region" evidence="1">
    <location>
        <begin position="122"/>
        <end position="149"/>
    </location>
</feature>
<keyword evidence="2" id="KW-0472">Membrane</keyword>
<keyword evidence="2" id="KW-0812">Transmembrane</keyword>